<accession>A0AAP7BXE1</accession>
<organism evidence="1 2">
    <name type="scientific">Clostridium perfringens</name>
    <dbReference type="NCBI Taxonomy" id="1502"/>
    <lineage>
        <taxon>Bacteria</taxon>
        <taxon>Bacillati</taxon>
        <taxon>Bacillota</taxon>
        <taxon>Clostridia</taxon>
        <taxon>Eubacteriales</taxon>
        <taxon>Clostridiaceae</taxon>
        <taxon>Clostridium</taxon>
    </lineage>
</organism>
<name>A0AAP7BXE1_CLOPF</name>
<protein>
    <submittedName>
        <fullName evidence="1">DUF4236 domain-containing protein</fullName>
    </submittedName>
</protein>
<feature type="non-terminal residue" evidence="1">
    <location>
        <position position="1"/>
    </location>
</feature>
<dbReference type="Proteomes" id="UP000481454">
    <property type="component" value="Unassembled WGS sequence"/>
</dbReference>
<dbReference type="EMBL" id="JAALLZ010000074">
    <property type="protein sequence ID" value="NGU31941.1"/>
    <property type="molecule type" value="Genomic_DNA"/>
</dbReference>
<comment type="caution">
    <text evidence="1">The sequence shown here is derived from an EMBL/GenBank/DDBJ whole genome shotgun (WGS) entry which is preliminary data.</text>
</comment>
<sequence>KGILRFTKHISFKKIFSFLNSLNK</sequence>
<reference evidence="1 2" key="1">
    <citation type="submission" date="2020-02" db="EMBL/GenBank/DDBJ databases">
        <title>Genomic Insights into the Phylogeny and Genetic Plasticity of the Human and Animal Enteric Pathogen Clostridium perfringens.</title>
        <authorList>
            <person name="Feng Y."/>
            <person name="Hu Y."/>
        </authorList>
    </citation>
    <scope>NUCLEOTIDE SEQUENCE [LARGE SCALE GENOMIC DNA]</scope>
    <source>
        <strain evidence="1 2">CP-40</strain>
    </source>
</reference>
<gene>
    <name evidence="1" type="ORF">G6Z34_17975</name>
</gene>
<proteinExistence type="predicted"/>
<evidence type="ECO:0000313" key="2">
    <source>
        <dbReference type="Proteomes" id="UP000481454"/>
    </source>
</evidence>
<dbReference type="AlphaFoldDB" id="A0AAP7BXE1"/>
<evidence type="ECO:0000313" key="1">
    <source>
        <dbReference type="EMBL" id="NGU31941.1"/>
    </source>
</evidence>